<accession>A0A0B1ZQ02</accession>
<dbReference type="RefSeq" id="WP_039283323.1">
    <property type="nucleotide sequence ID" value="NZ_JTDI01000003.1"/>
</dbReference>
<dbReference type="AlphaFoldDB" id="A0A0B1ZQ02"/>
<dbReference type="EMBL" id="JTDI01000003">
    <property type="protein sequence ID" value="KHK91343.1"/>
    <property type="molecule type" value="Genomic_DNA"/>
</dbReference>
<dbReference type="InterPro" id="IPR001279">
    <property type="entry name" value="Metallo-B-lactamas"/>
</dbReference>
<dbReference type="InterPro" id="IPR036866">
    <property type="entry name" value="RibonucZ/Hydroxyglut_hydro"/>
</dbReference>
<dbReference type="Gene3D" id="1.25.40.880">
    <property type="entry name" value="Alkyl sulfatase, dimerisation domain"/>
    <property type="match status" value="1"/>
</dbReference>
<comment type="caution">
    <text evidence="2">The sequence shown here is derived from an EMBL/GenBank/DDBJ whole genome shotgun (WGS) entry which is preliminary data.</text>
</comment>
<evidence type="ECO:0000313" key="2">
    <source>
        <dbReference type="EMBL" id="KHK91343.1"/>
    </source>
</evidence>
<evidence type="ECO:0000259" key="1">
    <source>
        <dbReference type="SMART" id="SM00849"/>
    </source>
</evidence>
<dbReference type="Pfam" id="PF00753">
    <property type="entry name" value="Lactamase_B"/>
    <property type="match status" value="1"/>
</dbReference>
<name>A0A0B1ZQ02_9SPHN</name>
<protein>
    <submittedName>
        <fullName evidence="2">Beta-lactamase</fullName>
    </submittedName>
</protein>
<proteinExistence type="predicted"/>
<dbReference type="GO" id="GO:0046983">
    <property type="term" value="F:protein dimerization activity"/>
    <property type="evidence" value="ECO:0007669"/>
    <property type="project" value="InterPro"/>
</dbReference>
<dbReference type="SMART" id="SM00849">
    <property type="entry name" value="Lactamase_B"/>
    <property type="match status" value="1"/>
</dbReference>
<keyword evidence="3" id="KW-1185">Reference proteome</keyword>
<dbReference type="Gene3D" id="3.60.15.30">
    <property type="entry name" value="Metallo-beta-lactamase domain"/>
    <property type="match status" value="1"/>
</dbReference>
<dbReference type="InterPro" id="IPR038536">
    <property type="entry name" value="Alkyl/aryl-sulf_dimr_sf"/>
</dbReference>
<feature type="domain" description="Metallo-beta-lactamase" evidence="1">
    <location>
        <begin position="42"/>
        <end position="242"/>
    </location>
</feature>
<sequence>MAETKEAPAKDDGPKLAGLVHSGDEQTEAIAITDFIFQANDISNAYLVTTSEGDVMINTGFMDNAERTKRLLAPHRTGPLAFIVLTQSHADHYGAVPDFVEEGTQVIGGPGFNEALDDMMRLQPFFGPRSGKLWGSTLKRGGTPKPPPDVKPDILVDRKLTLDLGGRTFEIISTPEGETVDALTVWMPKEKVAFTGNVFGPVWLSMPFLNTLRGDKPRLVRNFLKSLETIRDLGAEIVVTGHGDAIVGKHRIKADLDKMHAAVSYVRDYTLEGMNAGKDVHTLMREFAWPEGLEIGEFHGKASWAVKSIWREYAGWLHYEDGTTALYGVPRSSVNADLAELAGGADKLAERAQAKLDASKPLEAIHLIDIALGAEPGNVPALKVRKAANEALLKDCGGKNLSETMWLRSEIAECEKLLGEGG</sequence>
<dbReference type="OrthoDB" id="7203514at2"/>
<organism evidence="2 3">
    <name type="scientific">Novosphingobium malaysiense</name>
    <dbReference type="NCBI Taxonomy" id="1348853"/>
    <lineage>
        <taxon>Bacteria</taxon>
        <taxon>Pseudomonadati</taxon>
        <taxon>Pseudomonadota</taxon>
        <taxon>Alphaproteobacteria</taxon>
        <taxon>Sphingomonadales</taxon>
        <taxon>Sphingomonadaceae</taxon>
        <taxon>Novosphingobium</taxon>
    </lineage>
</organism>
<gene>
    <name evidence="2" type="ORF">LK12_10770</name>
</gene>
<dbReference type="SUPFAM" id="SSF56281">
    <property type="entry name" value="Metallo-hydrolase/oxidoreductase"/>
    <property type="match status" value="1"/>
</dbReference>
<dbReference type="STRING" id="1348853.LK12_10770"/>
<dbReference type="PANTHER" id="PTHR43223:SF2">
    <property type="entry name" value="METALLO-BETA-LACTAMASE DOMAIN-CONTAINING PROTEIN"/>
    <property type="match status" value="1"/>
</dbReference>
<reference evidence="2 3" key="1">
    <citation type="submission" date="2014-10" db="EMBL/GenBank/DDBJ databases">
        <title>Genome sequence of Novosphingobium malaysiense MUSC 273(T).</title>
        <authorList>
            <person name="Lee L.-H."/>
        </authorList>
    </citation>
    <scope>NUCLEOTIDE SEQUENCE [LARGE SCALE GENOMIC DNA]</scope>
    <source>
        <strain evidence="2 3">MUSC 273</strain>
    </source>
</reference>
<dbReference type="InterPro" id="IPR029228">
    <property type="entry name" value="Alkyl_sulf_dimr"/>
</dbReference>
<evidence type="ECO:0000313" key="3">
    <source>
        <dbReference type="Proteomes" id="UP000031057"/>
    </source>
</evidence>
<dbReference type="PANTHER" id="PTHR43223">
    <property type="entry name" value="ALKYL/ARYL-SULFATASE"/>
    <property type="match status" value="1"/>
</dbReference>
<dbReference type="Pfam" id="PF14863">
    <property type="entry name" value="Alkyl_sulf_dimr"/>
    <property type="match status" value="1"/>
</dbReference>
<dbReference type="Proteomes" id="UP000031057">
    <property type="component" value="Unassembled WGS sequence"/>
</dbReference>
<dbReference type="InterPro" id="IPR052195">
    <property type="entry name" value="Bact_Alkyl/Aryl-Sulfatase"/>
</dbReference>